<sequence>MLYRYKPRFVPVQLTENLLFRRSSRYTLLSSSHKARLASTSRQRDPDLSRHSPELAGSRRNHVVIDAGVVDVGGNPPKQPSKQGKSKDTRITKDFASLEDRLALLEDIISKMGERYTEMADIFNSFNDEVRSMEESVTTAMVTFRGELEKLRGNITCRDEEQKKLIEELVTRVDKVEDLKTSVAILEKAVARGMVQRGEITYLAAIR</sequence>
<feature type="compositionally biased region" description="Basic and acidic residues" evidence="1">
    <location>
        <begin position="42"/>
        <end position="53"/>
    </location>
</feature>
<evidence type="ECO:0000313" key="2">
    <source>
        <dbReference type="EMBL" id="CAD1837442.1"/>
    </source>
</evidence>
<proteinExistence type="predicted"/>
<gene>
    <name evidence="2" type="ORF">CB5_LOCUS20653</name>
</gene>
<name>A0A6V7Q2U9_ANACO</name>
<protein>
    <submittedName>
        <fullName evidence="2">Uncharacterized protein</fullName>
    </submittedName>
</protein>
<accession>A0A6V7Q2U9</accession>
<feature type="region of interest" description="Disordered" evidence="1">
    <location>
        <begin position="31"/>
        <end position="57"/>
    </location>
</feature>
<evidence type="ECO:0000256" key="1">
    <source>
        <dbReference type="SAM" id="MobiDB-lite"/>
    </source>
</evidence>
<feature type="compositionally biased region" description="Low complexity" evidence="1">
    <location>
        <begin position="69"/>
        <end position="83"/>
    </location>
</feature>
<reference evidence="2" key="1">
    <citation type="submission" date="2020-07" db="EMBL/GenBank/DDBJ databases">
        <authorList>
            <person name="Lin J."/>
        </authorList>
    </citation>
    <scope>NUCLEOTIDE SEQUENCE</scope>
</reference>
<dbReference type="AlphaFoldDB" id="A0A6V7Q2U9"/>
<dbReference type="EMBL" id="LR862132">
    <property type="protein sequence ID" value="CAD1837442.1"/>
    <property type="molecule type" value="Genomic_DNA"/>
</dbReference>
<feature type="region of interest" description="Disordered" evidence="1">
    <location>
        <begin position="69"/>
        <end position="90"/>
    </location>
</feature>
<organism evidence="2">
    <name type="scientific">Ananas comosus var. bracteatus</name>
    <name type="common">red pineapple</name>
    <dbReference type="NCBI Taxonomy" id="296719"/>
    <lineage>
        <taxon>Eukaryota</taxon>
        <taxon>Viridiplantae</taxon>
        <taxon>Streptophyta</taxon>
        <taxon>Embryophyta</taxon>
        <taxon>Tracheophyta</taxon>
        <taxon>Spermatophyta</taxon>
        <taxon>Magnoliopsida</taxon>
        <taxon>Liliopsida</taxon>
        <taxon>Poales</taxon>
        <taxon>Bromeliaceae</taxon>
        <taxon>Bromelioideae</taxon>
        <taxon>Ananas</taxon>
    </lineage>
</organism>